<feature type="transmembrane region" description="Helical" evidence="2">
    <location>
        <begin position="40"/>
        <end position="62"/>
    </location>
</feature>
<accession>A0A6L6Q4P0</accession>
<keyword evidence="2" id="KW-0812">Transmembrane</keyword>
<dbReference type="PANTHER" id="PTHR30386:SF28">
    <property type="entry name" value="EXPORTED PROTEIN"/>
    <property type="match status" value="1"/>
</dbReference>
<dbReference type="InterPro" id="IPR050739">
    <property type="entry name" value="MFP"/>
</dbReference>
<dbReference type="Proteomes" id="UP000484015">
    <property type="component" value="Unassembled WGS sequence"/>
</dbReference>
<feature type="coiled-coil region" evidence="1">
    <location>
        <begin position="153"/>
        <end position="187"/>
    </location>
</feature>
<dbReference type="OrthoDB" id="9775513at2"/>
<keyword evidence="4" id="KW-1185">Reference proteome</keyword>
<comment type="caution">
    <text evidence="3">The sequence shown here is derived from an EMBL/GenBank/DDBJ whole genome shotgun (WGS) entry which is preliminary data.</text>
</comment>
<evidence type="ECO:0000256" key="1">
    <source>
        <dbReference type="SAM" id="Coils"/>
    </source>
</evidence>
<feature type="coiled-coil region" evidence="1">
    <location>
        <begin position="219"/>
        <end position="264"/>
    </location>
</feature>
<proteinExistence type="predicted"/>
<dbReference type="EMBL" id="WNLA01000016">
    <property type="protein sequence ID" value="MTW04486.1"/>
    <property type="molecule type" value="Genomic_DNA"/>
</dbReference>
<dbReference type="Gene3D" id="2.40.50.100">
    <property type="match status" value="1"/>
</dbReference>
<gene>
    <name evidence="3" type="ORF">GM668_20630</name>
</gene>
<dbReference type="AlphaFoldDB" id="A0A6L6Q4P0"/>
<dbReference type="RefSeq" id="WP_155440847.1">
    <property type="nucleotide sequence ID" value="NZ_WNLA01000016.1"/>
</dbReference>
<evidence type="ECO:0000313" key="4">
    <source>
        <dbReference type="Proteomes" id="UP000484015"/>
    </source>
</evidence>
<evidence type="ECO:0000313" key="3">
    <source>
        <dbReference type="EMBL" id="MTW04486.1"/>
    </source>
</evidence>
<dbReference type="PRINTS" id="PR01490">
    <property type="entry name" value="RTXTOXIND"/>
</dbReference>
<dbReference type="PANTHER" id="PTHR30386">
    <property type="entry name" value="MEMBRANE FUSION SUBUNIT OF EMRAB-TOLC MULTIDRUG EFFLUX PUMP"/>
    <property type="match status" value="1"/>
</dbReference>
<organism evidence="3 4">
    <name type="scientific">Pseudoduganella ginsengisoli</name>
    <dbReference type="NCBI Taxonomy" id="1462440"/>
    <lineage>
        <taxon>Bacteria</taxon>
        <taxon>Pseudomonadati</taxon>
        <taxon>Pseudomonadota</taxon>
        <taxon>Betaproteobacteria</taxon>
        <taxon>Burkholderiales</taxon>
        <taxon>Oxalobacteraceae</taxon>
        <taxon>Telluria group</taxon>
        <taxon>Pseudoduganella</taxon>
    </lineage>
</organism>
<reference evidence="3 4" key="1">
    <citation type="submission" date="2019-11" db="EMBL/GenBank/DDBJ databases">
        <title>Type strains purchased from KCTC, JCM and DSMZ.</title>
        <authorList>
            <person name="Lu H."/>
        </authorList>
    </citation>
    <scope>NUCLEOTIDE SEQUENCE [LARGE SCALE GENOMIC DNA]</scope>
    <source>
        <strain evidence="3 4">KCTC 42409</strain>
    </source>
</reference>
<evidence type="ECO:0000256" key="2">
    <source>
        <dbReference type="SAM" id="Phobius"/>
    </source>
</evidence>
<name>A0A6L6Q4P0_9BURK</name>
<keyword evidence="1" id="KW-0175">Coiled coil</keyword>
<feature type="non-terminal residue" evidence="3">
    <location>
        <position position="394"/>
    </location>
</feature>
<protein>
    <submittedName>
        <fullName evidence="3">HlyD family efflux transporter periplasmic adaptor subunit</fullName>
    </submittedName>
</protein>
<keyword evidence="2" id="KW-1133">Transmembrane helix</keyword>
<sequence>MPENIRSQSLDQQSLPLFRNQAITARSDHFFGPIRTAQPLSAWLVACASSLIASGLIAFIVLGSVTKKARVSGITVPVGGSITIIAPNTGLLAHALLAEGQFVNAGQTLFELSTERQGRQGEIAGLVEQQLIIRQHSLDTERRARRAQDNDKRTALAERLRNNLSEMASLEQEISLAKRRLGMAQQTVEKFQLLQASGYVSQAQTQQKQEEHIDLDLHITGLERAKAQLQANRLTLEAEHRALKETLAADLAQLVRSEASLQQELIENQNRKTTLITAPQPGVLTTITYHPGQVVNAGQALATLIPTTLPRALAPDALEVHLFAPSRTAGFVQAGQPVLIRYQSYPYQKFGLVARGVKMSHFAQSKTEPLFCKVRSFARDLSATQGRVDGNTCA</sequence>
<keyword evidence="2" id="KW-0472">Membrane</keyword>